<dbReference type="EMBL" id="CM042018">
    <property type="protein sequence ID" value="KAI3828890.1"/>
    <property type="molecule type" value="Genomic_DNA"/>
</dbReference>
<sequence length="1270" mass="139230">MPENHNLSRTTIKFMITELHVVESSGAKILGLGVVESNPPSMEDTDEDFFDKLVDDVDDHYKITSSASTTASEITNVNSVKVGAGEEEDDNNNNNNNKACSVISTSFDDDRVDRAQSLVFEANSVGDSSHVGSVIDYSRQFQEGQSYTTSGRQSIDGQDANSSQYWENLYPGWKYDANTGQWYQVDEGHDASSNAQMADNSSSASDWTVSNVKTEVAYLQQTAQSLVAEKGANESVMSWSPNSQTSHTNESLSNWSQTSQGNNGYPPHFYFDPQYPGWYYDMNAQEWRSLDAYNSQIINKNSSSASNSYYGNEQLDKQSGLDYNWNGSLGKQQGWKPDTVNNVNQQQSYGTNFRVDNNVNQQQSYGTNFRVDNNINQQQSFDYGGVVSSFDKSSQVLNNEFPAVSGAQSFGSSGNFGQVFSQSMMEQSKAINATSVYESQNQLNYSQQSVHQSEHKKSYRSTAGRSSADQPPHALVTFGFGGKLIVMKDTSAITNSSYGGKDRSAGTISVLNLVEIVTRVGDVSSSGTCVRGYFHTLCRQSFPGPLAGGNVGGKELIRWIDERITHPNDTNHKKDKVLRLLLSLLKIALQHYGKLRSPFGTDTTSKENGAPDVAVARLFASAKKNITEYVDYGSFSNCLQQLPSEGRSRATAAEVQTLLVSGRKIEALHRAHEGQLWGIALILAAQLGDQFYVDTVRNMALCQLVSGSPLRTLCLLIAGQPADVFSIDPTAGDATIAAVNMFQQPAQAQLGANPMLDDWEENLAMITANRTKDDELVLIHLGDCLWKETSNRTEVYEYSKLLGNSQFTLLPFQPYKLIYAYMLAEVGRISDSLKYCQVISKSLKMGRAPEVETWRHMVSSLEDRIKTYQQGGFSTNLAPGKLVGKLINFVSKGFPPPVPSTSSSCTQNEHYHQPTGPRVSSSQSTMAMSSLVPSASMEPITQKSAEGNNRRIMHNRSVSEPDFGRSPRQNQVESSKESSADSQGKASGTSRFGRFRSQLFEKTLRLVLNPWPDKQAKLGEKNKFYYDEKLKRWVEEGVDPPAEEAALAPPPKMAASQNGTPDYSSKSAAKSAIKSEGSLTNGTSEFSSSKSSGIPPIPATSSQFSARGRTGVRARYVDTFNQGGGNPTKLFQSPSASSIKPVTKANPKFFVPKAVPSVDQPVDPGQENTQQTTTVEENHSPTSIHNPFQLPSYQSSMQRFASMDDISKGRIIPSFPSTSSGSPHSRRTVSWGGGIDERFSVSNSEMKPNAVLARTSNGDGFNDDLHEVEL</sequence>
<accession>A0ACB9K9M2</accession>
<protein>
    <submittedName>
        <fullName evidence="1">Uncharacterized protein</fullName>
    </submittedName>
</protein>
<dbReference type="Proteomes" id="UP001056120">
    <property type="component" value="Linkage Group LG01"/>
</dbReference>
<name>A0ACB9K9M2_9ASTR</name>
<evidence type="ECO:0000313" key="1">
    <source>
        <dbReference type="EMBL" id="KAI3828890.1"/>
    </source>
</evidence>
<organism evidence="1 2">
    <name type="scientific">Smallanthus sonchifolius</name>
    <dbReference type="NCBI Taxonomy" id="185202"/>
    <lineage>
        <taxon>Eukaryota</taxon>
        <taxon>Viridiplantae</taxon>
        <taxon>Streptophyta</taxon>
        <taxon>Embryophyta</taxon>
        <taxon>Tracheophyta</taxon>
        <taxon>Spermatophyta</taxon>
        <taxon>Magnoliopsida</taxon>
        <taxon>eudicotyledons</taxon>
        <taxon>Gunneridae</taxon>
        <taxon>Pentapetalae</taxon>
        <taxon>asterids</taxon>
        <taxon>campanulids</taxon>
        <taxon>Asterales</taxon>
        <taxon>Asteraceae</taxon>
        <taxon>Asteroideae</taxon>
        <taxon>Heliantheae alliance</taxon>
        <taxon>Millerieae</taxon>
        <taxon>Smallanthus</taxon>
    </lineage>
</organism>
<proteinExistence type="predicted"/>
<keyword evidence="2" id="KW-1185">Reference proteome</keyword>
<comment type="caution">
    <text evidence="1">The sequence shown here is derived from an EMBL/GenBank/DDBJ whole genome shotgun (WGS) entry which is preliminary data.</text>
</comment>
<reference evidence="2" key="1">
    <citation type="journal article" date="2022" name="Mol. Ecol. Resour.">
        <title>The genomes of chicory, endive, great burdock and yacon provide insights into Asteraceae palaeo-polyploidization history and plant inulin production.</title>
        <authorList>
            <person name="Fan W."/>
            <person name="Wang S."/>
            <person name="Wang H."/>
            <person name="Wang A."/>
            <person name="Jiang F."/>
            <person name="Liu H."/>
            <person name="Zhao H."/>
            <person name="Xu D."/>
            <person name="Zhang Y."/>
        </authorList>
    </citation>
    <scope>NUCLEOTIDE SEQUENCE [LARGE SCALE GENOMIC DNA]</scope>
    <source>
        <strain evidence="2">cv. Yunnan</strain>
    </source>
</reference>
<gene>
    <name evidence="1" type="ORF">L1987_03001</name>
</gene>
<reference evidence="1 2" key="2">
    <citation type="journal article" date="2022" name="Mol. Ecol. Resour.">
        <title>The genomes of chicory, endive, great burdock and yacon provide insights into Asteraceae paleo-polyploidization history and plant inulin production.</title>
        <authorList>
            <person name="Fan W."/>
            <person name="Wang S."/>
            <person name="Wang H."/>
            <person name="Wang A."/>
            <person name="Jiang F."/>
            <person name="Liu H."/>
            <person name="Zhao H."/>
            <person name="Xu D."/>
            <person name="Zhang Y."/>
        </authorList>
    </citation>
    <scope>NUCLEOTIDE SEQUENCE [LARGE SCALE GENOMIC DNA]</scope>
    <source>
        <strain evidence="2">cv. Yunnan</strain>
        <tissue evidence="1">Leaves</tissue>
    </source>
</reference>
<evidence type="ECO:0000313" key="2">
    <source>
        <dbReference type="Proteomes" id="UP001056120"/>
    </source>
</evidence>